<feature type="compositionally biased region" description="Acidic residues" evidence="1">
    <location>
        <begin position="1282"/>
        <end position="1294"/>
    </location>
</feature>
<feature type="domain" description="PDZ" evidence="2">
    <location>
        <begin position="510"/>
        <end position="597"/>
    </location>
</feature>
<dbReference type="SUPFAM" id="SSF50156">
    <property type="entry name" value="PDZ domain-like"/>
    <property type="match status" value="6"/>
</dbReference>
<proteinExistence type="predicted"/>
<dbReference type="CDD" id="cd06667">
    <property type="entry name" value="PDZ2_MUPP1-like"/>
    <property type="match status" value="1"/>
</dbReference>
<name>A0ABQ8J8U8_DERPT</name>
<dbReference type="InterPro" id="IPR036034">
    <property type="entry name" value="PDZ_sf"/>
</dbReference>
<feature type="domain" description="PDZ" evidence="2">
    <location>
        <begin position="919"/>
        <end position="999"/>
    </location>
</feature>
<feature type="compositionally biased region" description="Low complexity" evidence="1">
    <location>
        <begin position="277"/>
        <end position="300"/>
    </location>
</feature>
<organism evidence="3 4">
    <name type="scientific">Dermatophagoides pteronyssinus</name>
    <name type="common">European house dust mite</name>
    <dbReference type="NCBI Taxonomy" id="6956"/>
    <lineage>
        <taxon>Eukaryota</taxon>
        <taxon>Metazoa</taxon>
        <taxon>Ecdysozoa</taxon>
        <taxon>Arthropoda</taxon>
        <taxon>Chelicerata</taxon>
        <taxon>Arachnida</taxon>
        <taxon>Acari</taxon>
        <taxon>Acariformes</taxon>
        <taxon>Sarcoptiformes</taxon>
        <taxon>Astigmata</taxon>
        <taxon>Psoroptidia</taxon>
        <taxon>Analgoidea</taxon>
        <taxon>Pyroglyphidae</taxon>
        <taxon>Dermatophagoidinae</taxon>
        <taxon>Dermatophagoides</taxon>
    </lineage>
</organism>
<feature type="compositionally biased region" description="Low complexity" evidence="1">
    <location>
        <begin position="1477"/>
        <end position="1493"/>
    </location>
</feature>
<feature type="domain" description="PDZ" evidence="2">
    <location>
        <begin position="316"/>
        <end position="385"/>
    </location>
</feature>
<feature type="region of interest" description="Disordered" evidence="1">
    <location>
        <begin position="1"/>
        <end position="21"/>
    </location>
</feature>
<dbReference type="PANTHER" id="PTHR19964">
    <property type="entry name" value="MULTIPLE PDZ DOMAIN PROTEIN"/>
    <property type="match status" value="1"/>
</dbReference>
<dbReference type="Proteomes" id="UP000887458">
    <property type="component" value="Unassembled WGS sequence"/>
</dbReference>
<protein>
    <recommendedName>
        <fullName evidence="2">PDZ domain-containing protein</fullName>
    </recommendedName>
</protein>
<dbReference type="PANTHER" id="PTHR19964:SF92">
    <property type="entry name" value="PATJ HOMOLOG"/>
    <property type="match status" value="1"/>
</dbReference>
<reference evidence="3 4" key="1">
    <citation type="journal article" date="2018" name="J. Allergy Clin. Immunol.">
        <title>High-quality assembly of Dermatophagoides pteronyssinus genome and transcriptome reveals a wide range of novel allergens.</title>
        <authorList>
            <person name="Liu X.Y."/>
            <person name="Yang K.Y."/>
            <person name="Wang M.Q."/>
            <person name="Kwok J.S."/>
            <person name="Zeng X."/>
            <person name="Yang Z."/>
            <person name="Xiao X.J."/>
            <person name="Lau C.P."/>
            <person name="Li Y."/>
            <person name="Huang Z.M."/>
            <person name="Ba J.G."/>
            <person name="Yim A.K."/>
            <person name="Ouyang C.Y."/>
            <person name="Ngai S.M."/>
            <person name="Chan T.F."/>
            <person name="Leung E.L."/>
            <person name="Liu L."/>
            <person name="Liu Z.G."/>
            <person name="Tsui S.K."/>
        </authorList>
    </citation>
    <scope>NUCLEOTIDE SEQUENCE [LARGE SCALE GENOMIC DNA]</scope>
    <source>
        <strain evidence="3">Derp</strain>
    </source>
</reference>
<comment type="caution">
    <text evidence="3">The sequence shown here is derived from an EMBL/GenBank/DDBJ whole genome shotgun (WGS) entry which is preliminary data.</text>
</comment>
<feature type="compositionally biased region" description="Low complexity" evidence="1">
    <location>
        <begin position="838"/>
        <end position="847"/>
    </location>
</feature>
<dbReference type="Gene3D" id="2.30.42.10">
    <property type="match status" value="6"/>
</dbReference>
<feature type="region of interest" description="Disordered" evidence="1">
    <location>
        <begin position="833"/>
        <end position="858"/>
    </location>
</feature>
<gene>
    <name evidence="3" type="ORF">DERP_004107</name>
</gene>
<evidence type="ECO:0000259" key="2">
    <source>
        <dbReference type="PROSITE" id="PS50106"/>
    </source>
</evidence>
<feature type="compositionally biased region" description="Low complexity" evidence="1">
    <location>
        <begin position="1123"/>
        <end position="1137"/>
    </location>
</feature>
<dbReference type="InterPro" id="IPR001478">
    <property type="entry name" value="PDZ"/>
</dbReference>
<dbReference type="EMBL" id="NJHN03000062">
    <property type="protein sequence ID" value="KAH9418781.1"/>
    <property type="molecule type" value="Genomic_DNA"/>
</dbReference>
<feature type="domain" description="PDZ" evidence="2">
    <location>
        <begin position="57"/>
        <end position="188"/>
    </location>
</feature>
<dbReference type="Pfam" id="PF00595">
    <property type="entry name" value="PDZ"/>
    <property type="match status" value="6"/>
</dbReference>
<keyword evidence="4" id="KW-1185">Reference proteome</keyword>
<evidence type="ECO:0000313" key="4">
    <source>
        <dbReference type="Proteomes" id="UP000887458"/>
    </source>
</evidence>
<sequence>MYENYDHQEQSSLGGSGGGGGGGIRDYCEPDYVNISSQDETFRKIINELAKGRMIQTVELYKPEGKSLGFKVVGLNHQSDSLATGSVGGTNTNVSNNSVVSESQQQQQQIGHHHFDDLANNNNNKKLGIYIQEIHENGIAARSGLLKPRDQILAIDRHLFTNDLSHEDAINILQSAKGVIRLIVARSNDNNNNNNKDDDNNDDVVDDNAKITTTTTTTSISSTTTSPTTTTTTVHNVEDKFITSTTTINNNQQSNLNSIIKTSDTSLLYNNNDVKRSSSNASDSSSNNSSSLSIANNQNQNNNNMVLNTEWIQIDLIELDQENEHGLGFGIVGGRSSGVIVKTIIPGGAAAKDNRLKVGDHILQINGVNMRGMTSDQVAQILRQSNGQRIKLIVARPVDPSLDLQVIQNTLTIVPTKCINDPIELEKQIHLLSIQQQQQCNQENIDYLNQQPTTNDFIDQQQQQNYRHINDTNNNNNLKSSSSNNLVANVSDILSSTNDPQFQSEIETFEVELIKDQQGLGITIAGYVCEKVAEEISGIFIKSIATGSVAERSKMIQINDQIIEVDGRSLYGYNNLQAVDLLRNTGRIVKLKLARYVKGSKYHDQIQKGVMNAEQQLQATATTTVRTNNGPTVIQINSQPSINTSNLMTSGPSSLAHRSPNDLREKWSTIVGPDFDIIIASVTKFCHDGGLGIGLEGVIDIENGNECRPHHYINSIIPNGPVGRNGLLQKNDELLEVNGIRLHGLKHSDVLPLLKDLPIEVQLVCARPKPTTITSANDIITTINNTNNRNPFVVQIPTKTTQQQQSTIDIAKFNTTTNINDVGYPSISPSSSYQLHFQQQQQQQPQQHHLDPSPMSGTSFIDRLVKAKSDGSLAMMTAPIAGTFTGLDDDVSITELSKIRSRSLEPLTGLAMWSQEPQVIKLMKGDRGLGFSILDYQDPMNPNDTVIVIRSLVPGGVAQQDGRLLPGDRLLFVNDQNLENASLDQAVQALKGAPKGVVIVGVAKPLPLPETNANGITDMMDEKFQQQQQTNEILTTESSPLMMDNINKQHQPSVVNNQMNDINSRKILPLKTVDQDSNICTTTAMMTKTTMMTTTTATTKMVLPLSSPISNDKNDTTKNNYSQHQQQQPLQKQQQQQHQKERKTSTLSTSSIKLNDNKTLLNNFTSSKLLLPTTWEQTIRLTNDSQNTYYYLGMILSLADNSSNGYIVKSIDPNGIIGNDGRIHIENRYENLKIDKNSSLTNTTMNSERKQQNSISLIKSSEDESMKSQKQLAQSSITNDSNVDDNDDDDEIYDNENNSNQQRTILAEKMLVKNDDAMTISPSSSSVAKQWGEEIFVELIRSETIGFGISIIGGKEMTNMILLDNNNNDNNMNQNTATATTTLFLSGILIKKILPDSPAAKCGLIKMGDRLLQVDGIDLRHSTHDKAVDVIKKAKSPVKFLIQLLLPLSKQQQQHIIQLNNSSHQQQHQLLINEQSSDLNDKSNNNNNKNKLFTNDDDDDLHDNDKKVSSTTSTTKVSSTAKICEESLKDDDVVDDDDDDDDEKFSQTSAANIQLTQYEINESLPTDIIEDEFGYSIKID</sequence>
<dbReference type="PROSITE" id="PS50106">
    <property type="entry name" value="PDZ"/>
    <property type="match status" value="6"/>
</dbReference>
<feature type="region of interest" description="Disordered" evidence="1">
    <location>
        <begin position="1102"/>
        <end position="1151"/>
    </location>
</feature>
<evidence type="ECO:0000313" key="3">
    <source>
        <dbReference type="EMBL" id="KAH9418781.1"/>
    </source>
</evidence>
<reference evidence="3 4" key="2">
    <citation type="journal article" date="2022" name="Mol. Biol. Evol.">
        <title>Comparative Genomics Reveals Insights into the Divergent Evolution of Astigmatic Mites and Household Pest Adaptations.</title>
        <authorList>
            <person name="Xiong Q."/>
            <person name="Wan A.T."/>
            <person name="Liu X."/>
            <person name="Fung C.S."/>
            <person name="Xiao X."/>
            <person name="Malainual N."/>
            <person name="Hou J."/>
            <person name="Wang L."/>
            <person name="Wang M."/>
            <person name="Yang K.Y."/>
            <person name="Cui Y."/>
            <person name="Leung E.L."/>
            <person name="Nong W."/>
            <person name="Shin S.K."/>
            <person name="Au S.W."/>
            <person name="Jeong K.Y."/>
            <person name="Chew F.T."/>
            <person name="Hui J.H."/>
            <person name="Leung T.F."/>
            <person name="Tungtrongchitr A."/>
            <person name="Zhong N."/>
            <person name="Liu Z."/>
            <person name="Tsui S.K."/>
        </authorList>
    </citation>
    <scope>NUCLEOTIDE SEQUENCE [LARGE SCALE GENOMIC DNA]</scope>
    <source>
        <strain evidence="3">Derp</strain>
    </source>
</reference>
<feature type="region of interest" description="Disordered" evidence="1">
    <location>
        <begin position="271"/>
        <end position="300"/>
    </location>
</feature>
<feature type="domain" description="PDZ" evidence="2">
    <location>
        <begin position="1336"/>
        <end position="1442"/>
    </location>
</feature>
<accession>A0ABQ8J8U8</accession>
<feature type="domain" description="PDZ" evidence="2">
    <location>
        <begin position="689"/>
        <end position="769"/>
    </location>
</feature>
<evidence type="ECO:0000256" key="1">
    <source>
        <dbReference type="SAM" id="MobiDB-lite"/>
    </source>
</evidence>
<feature type="compositionally biased region" description="Polar residues" evidence="1">
    <location>
        <begin position="1107"/>
        <end position="1122"/>
    </location>
</feature>
<feature type="region of interest" description="Disordered" evidence="1">
    <location>
        <begin position="1261"/>
        <end position="1300"/>
    </location>
</feature>
<dbReference type="SMART" id="SM00228">
    <property type="entry name" value="PDZ"/>
    <property type="match status" value="6"/>
</dbReference>
<feature type="region of interest" description="Disordered" evidence="1">
    <location>
        <begin position="1477"/>
        <end position="1550"/>
    </location>
</feature>
<dbReference type="CDD" id="cd06791">
    <property type="entry name" value="PDZ3_MUPP1-like"/>
    <property type="match status" value="1"/>
</dbReference>
<dbReference type="CDD" id="cd06669">
    <property type="entry name" value="PDZ5_MUPP1-like"/>
    <property type="match status" value="1"/>
</dbReference>
<dbReference type="InterPro" id="IPR051342">
    <property type="entry name" value="PDZ_scaffold"/>
</dbReference>
<feature type="compositionally biased region" description="Acidic residues" evidence="1">
    <location>
        <begin position="1532"/>
        <end position="1543"/>
    </location>
</feature>
<feature type="compositionally biased region" description="Low complexity" evidence="1">
    <location>
        <begin position="1509"/>
        <end position="1520"/>
    </location>
</feature>
<feature type="compositionally biased region" description="Polar residues" evidence="1">
    <location>
        <begin position="1268"/>
        <end position="1278"/>
    </location>
</feature>